<feature type="coiled-coil region" evidence="5">
    <location>
        <begin position="434"/>
        <end position="461"/>
    </location>
</feature>
<dbReference type="CDD" id="cd11386">
    <property type="entry name" value="MCP_signal"/>
    <property type="match status" value="1"/>
</dbReference>
<comment type="similarity">
    <text evidence="3">Belongs to the methyl-accepting chemotaxis (MCP) protein family.</text>
</comment>
<dbReference type="InterPro" id="IPR013655">
    <property type="entry name" value="PAS_fold_3"/>
</dbReference>
<dbReference type="Pfam" id="PF08447">
    <property type="entry name" value="PAS_3"/>
    <property type="match status" value="1"/>
</dbReference>
<dbReference type="AlphaFoldDB" id="A0A1T1HCF5"/>
<evidence type="ECO:0000256" key="3">
    <source>
        <dbReference type="ARBA" id="ARBA00029447"/>
    </source>
</evidence>
<protein>
    <recommendedName>
        <fullName evidence="7">Methyl-accepting transducer domain-containing protein</fullName>
    </recommendedName>
</protein>
<keyword evidence="6" id="KW-0472">Membrane</keyword>
<dbReference type="GO" id="GO:0006935">
    <property type="term" value="P:chemotaxis"/>
    <property type="evidence" value="ECO:0007669"/>
    <property type="project" value="UniProtKB-ARBA"/>
</dbReference>
<comment type="subcellular location">
    <subcellularLocation>
        <location evidence="1">Membrane</location>
    </subcellularLocation>
</comment>
<keyword evidence="6" id="KW-0812">Transmembrane</keyword>
<reference evidence="8" key="1">
    <citation type="submission" date="2017-02" db="EMBL/GenBank/DDBJ databases">
        <title>Draft Genome Sequence of the Salt Water Bacterium Oceanospirillum linum ATCC 11336.</title>
        <authorList>
            <person name="Trachtenberg A.M."/>
            <person name="Carney J.G."/>
            <person name="Linnane J.D."/>
            <person name="Rheaume B.A."/>
            <person name="Pitts N.L."/>
            <person name="Mykles D.L."/>
            <person name="Maclea K.S."/>
        </authorList>
    </citation>
    <scope>NUCLEOTIDE SEQUENCE [LARGE SCALE GENOMIC DNA]</scope>
    <source>
        <strain evidence="8">ATCC 11336</strain>
    </source>
</reference>
<dbReference type="Gene3D" id="3.30.450.20">
    <property type="entry name" value="PAS domain"/>
    <property type="match status" value="1"/>
</dbReference>
<dbReference type="GO" id="GO:0007165">
    <property type="term" value="P:signal transduction"/>
    <property type="evidence" value="ECO:0007669"/>
    <property type="project" value="UniProtKB-KW"/>
</dbReference>
<dbReference type="InterPro" id="IPR000014">
    <property type="entry name" value="PAS"/>
</dbReference>
<dbReference type="SMART" id="SM00283">
    <property type="entry name" value="MA"/>
    <property type="match status" value="1"/>
</dbReference>
<dbReference type="EMBL" id="MTSD02000002">
    <property type="protein sequence ID" value="OOV87483.1"/>
    <property type="molecule type" value="Genomic_DNA"/>
</dbReference>
<feature type="domain" description="Methyl-accepting transducer" evidence="7">
    <location>
        <begin position="251"/>
        <end position="487"/>
    </location>
</feature>
<proteinExistence type="inferred from homology"/>
<keyword evidence="5" id="KW-0175">Coiled coil</keyword>
<evidence type="ECO:0000256" key="2">
    <source>
        <dbReference type="ARBA" id="ARBA00023224"/>
    </source>
</evidence>
<dbReference type="InterPro" id="IPR035965">
    <property type="entry name" value="PAS-like_dom_sf"/>
</dbReference>
<dbReference type="FunFam" id="1.10.287.950:FF:000001">
    <property type="entry name" value="Methyl-accepting chemotaxis sensory transducer"/>
    <property type="match status" value="1"/>
</dbReference>
<keyword evidence="2 4" id="KW-0807">Transducer</keyword>
<dbReference type="InterPro" id="IPR004089">
    <property type="entry name" value="MCPsignal_dom"/>
</dbReference>
<dbReference type="GO" id="GO:0016020">
    <property type="term" value="C:membrane"/>
    <property type="evidence" value="ECO:0007669"/>
    <property type="project" value="UniProtKB-SubCell"/>
</dbReference>
<feature type="transmembrane region" description="Helical" evidence="6">
    <location>
        <begin position="150"/>
        <end position="171"/>
    </location>
</feature>
<organism evidence="8 9">
    <name type="scientific">Oceanospirillum linum</name>
    <dbReference type="NCBI Taxonomy" id="966"/>
    <lineage>
        <taxon>Bacteria</taxon>
        <taxon>Pseudomonadati</taxon>
        <taxon>Pseudomonadota</taxon>
        <taxon>Gammaproteobacteria</taxon>
        <taxon>Oceanospirillales</taxon>
        <taxon>Oceanospirillaceae</taxon>
        <taxon>Oceanospirillum</taxon>
    </lineage>
</organism>
<keyword evidence="9" id="KW-1185">Reference proteome</keyword>
<evidence type="ECO:0000313" key="8">
    <source>
        <dbReference type="EMBL" id="OOV87483.1"/>
    </source>
</evidence>
<dbReference type="SUPFAM" id="SSF55785">
    <property type="entry name" value="PYP-like sensor domain (PAS domain)"/>
    <property type="match status" value="1"/>
</dbReference>
<keyword evidence="6" id="KW-1133">Transmembrane helix</keyword>
<dbReference type="PANTHER" id="PTHR32089">
    <property type="entry name" value="METHYL-ACCEPTING CHEMOTAXIS PROTEIN MCPB"/>
    <property type="match status" value="1"/>
</dbReference>
<feature type="transmembrane region" description="Helical" evidence="6">
    <location>
        <begin position="177"/>
        <end position="194"/>
    </location>
</feature>
<name>A0A1T1HCF5_OCELI</name>
<feature type="coiled-coil region" evidence="5">
    <location>
        <begin position="329"/>
        <end position="356"/>
    </location>
</feature>
<dbReference type="Pfam" id="PF00015">
    <property type="entry name" value="MCPsignal"/>
    <property type="match status" value="1"/>
</dbReference>
<dbReference type="NCBIfam" id="TIGR00229">
    <property type="entry name" value="sensory_box"/>
    <property type="match status" value="1"/>
</dbReference>
<dbReference type="STRING" id="966.BTA35_0205420"/>
<dbReference type="Gene3D" id="1.10.287.950">
    <property type="entry name" value="Methyl-accepting chemotaxis protein"/>
    <property type="match status" value="1"/>
</dbReference>
<evidence type="ECO:0000256" key="4">
    <source>
        <dbReference type="PROSITE-ProRule" id="PRU00284"/>
    </source>
</evidence>
<evidence type="ECO:0000256" key="5">
    <source>
        <dbReference type="SAM" id="Coils"/>
    </source>
</evidence>
<accession>A0A1T1HCF5</accession>
<dbReference type="CDD" id="cd00130">
    <property type="entry name" value="PAS"/>
    <property type="match status" value="1"/>
</dbReference>
<evidence type="ECO:0000256" key="6">
    <source>
        <dbReference type="SAM" id="Phobius"/>
    </source>
</evidence>
<evidence type="ECO:0000256" key="1">
    <source>
        <dbReference type="ARBA" id="ARBA00004370"/>
    </source>
</evidence>
<dbReference type="PANTHER" id="PTHR32089:SF112">
    <property type="entry name" value="LYSOZYME-LIKE PROTEIN-RELATED"/>
    <property type="match status" value="1"/>
</dbReference>
<comment type="caution">
    <text evidence="8">The sequence shown here is derived from an EMBL/GenBank/DDBJ whole genome shotgun (WGS) entry which is preliminary data.</text>
</comment>
<dbReference type="Proteomes" id="UP000190064">
    <property type="component" value="Unassembled WGS sequence"/>
</dbReference>
<dbReference type="RefSeq" id="WP_160055025.1">
    <property type="nucleotide sequence ID" value="NZ_FXTS01000002.1"/>
</dbReference>
<sequence>MSQVSVTQRAIKVDPDRCIISTTDKKGIIQDCNDYFVTLSGYGHNQLIGAPHNIIRHPDMPKEAFSDLWKRVSKGENWIGLVKNRTADGDHYWVDAFVTPIFEGSEITGYQSVRHSPDQPDVDRADELYKAIRGGKGLLSHWFKSRSRTFITFAQGVLFTLPLLVLALWMADIALDKSSLIVIFSLLGLGFAAFQQSKQYRRLAAKCRKIYSDPLGQKVYSNYHDEVGEVDIALHYLDRTMKTVVNRLDNASVHFHRHIEGVSEQVAQVSSQTETQLDELAQTATAMEQISVVTEEVARNCDAAASVSRKTDEVSYSGQEIVRRSEQAIQSLCDSVRSSTAQLEALQEQSENINQILDVIGGIAEQTNLLALNAAIEAARAGEAGRGFAVVADEVRGLAHRSQQSTLDIQTILSQFRDQTREVVSRMQTSESLAVSTVDEIKQAEQVLAELQAIISQLGQMNIQIASAAEEQSAAANEMKERISLIHQSARATADASRATRQSSLHLVDEANDLSSLIQRFGRA</sequence>
<evidence type="ECO:0000259" key="7">
    <source>
        <dbReference type="PROSITE" id="PS50111"/>
    </source>
</evidence>
<evidence type="ECO:0000313" key="9">
    <source>
        <dbReference type="Proteomes" id="UP000190064"/>
    </source>
</evidence>
<gene>
    <name evidence="8" type="ORF">BTA35_0205420</name>
</gene>
<dbReference type="SUPFAM" id="SSF58104">
    <property type="entry name" value="Methyl-accepting chemotaxis protein (MCP) signaling domain"/>
    <property type="match status" value="1"/>
</dbReference>
<dbReference type="PROSITE" id="PS50111">
    <property type="entry name" value="CHEMOTAXIS_TRANSDUC_2"/>
    <property type="match status" value="1"/>
</dbReference>